<organism evidence="3 4">
    <name type="scientific">Actinomadura livida</name>
    <dbReference type="NCBI Taxonomy" id="79909"/>
    <lineage>
        <taxon>Bacteria</taxon>
        <taxon>Bacillati</taxon>
        <taxon>Actinomycetota</taxon>
        <taxon>Actinomycetes</taxon>
        <taxon>Streptosporangiales</taxon>
        <taxon>Thermomonosporaceae</taxon>
        <taxon>Actinomadura</taxon>
    </lineage>
</organism>
<dbReference type="Gene3D" id="3.90.226.10">
    <property type="entry name" value="2-enoyl-CoA Hydratase, Chain A, domain 1"/>
    <property type="match status" value="1"/>
</dbReference>
<dbReference type="EMBL" id="BAAAHD010000032">
    <property type="protein sequence ID" value="GAA0571377.1"/>
    <property type="molecule type" value="Genomic_DNA"/>
</dbReference>
<protein>
    <submittedName>
        <fullName evidence="3">Enoyl-CoA hydratase/carnithine racemase</fullName>
    </submittedName>
    <submittedName>
        <fullName evidence="2">Enoyl-CoA hydratase/isomerase family protein</fullName>
    </submittedName>
</protein>
<dbReference type="InterPro" id="IPR029045">
    <property type="entry name" value="ClpP/crotonase-like_dom_sf"/>
</dbReference>
<dbReference type="GO" id="GO:0003824">
    <property type="term" value="F:catalytic activity"/>
    <property type="evidence" value="ECO:0007669"/>
    <property type="project" value="UniProtKB-ARBA"/>
</dbReference>
<dbReference type="RefSeq" id="WP_184885667.1">
    <property type="nucleotide sequence ID" value="NZ_BAAAHD010000032.1"/>
</dbReference>
<dbReference type="PANTHER" id="PTHR43802:SF1">
    <property type="entry name" value="IP11341P-RELATED"/>
    <property type="match status" value="1"/>
</dbReference>
<dbReference type="SUPFAM" id="SSF52096">
    <property type="entry name" value="ClpP/crotonase"/>
    <property type="match status" value="1"/>
</dbReference>
<dbReference type="AlphaFoldDB" id="A0A7W7IFZ0"/>
<dbReference type="PANTHER" id="PTHR43802">
    <property type="entry name" value="ENOYL-COA HYDRATASE"/>
    <property type="match status" value="1"/>
</dbReference>
<reference evidence="2" key="3">
    <citation type="submission" date="2023-12" db="EMBL/GenBank/DDBJ databases">
        <authorList>
            <person name="Sun Q."/>
            <person name="Inoue M."/>
        </authorList>
    </citation>
    <scope>NUCLEOTIDE SEQUENCE</scope>
    <source>
        <strain evidence="2">JCM 10667</strain>
    </source>
</reference>
<proteinExistence type="inferred from homology"/>
<evidence type="ECO:0000313" key="5">
    <source>
        <dbReference type="Proteomes" id="UP001501427"/>
    </source>
</evidence>
<gene>
    <name evidence="3" type="ORF">F4557_004431</name>
    <name evidence="2" type="ORF">GCM10009546_37680</name>
</gene>
<dbReference type="Proteomes" id="UP001501427">
    <property type="component" value="Unassembled WGS sequence"/>
</dbReference>
<evidence type="ECO:0000256" key="1">
    <source>
        <dbReference type="ARBA" id="ARBA00005254"/>
    </source>
</evidence>
<evidence type="ECO:0000313" key="2">
    <source>
        <dbReference type="EMBL" id="GAA0571377.1"/>
    </source>
</evidence>
<dbReference type="CDD" id="cd06558">
    <property type="entry name" value="crotonase-like"/>
    <property type="match status" value="1"/>
</dbReference>
<name>A0A7W7IFZ0_9ACTN</name>
<reference evidence="3 4" key="2">
    <citation type="submission" date="2020-08" db="EMBL/GenBank/DDBJ databases">
        <title>Sequencing the genomes of 1000 actinobacteria strains.</title>
        <authorList>
            <person name="Klenk H.-P."/>
        </authorList>
    </citation>
    <scope>NUCLEOTIDE SEQUENCE [LARGE SCALE GENOMIC DNA]</scope>
    <source>
        <strain evidence="3 4">DSM 44772</strain>
    </source>
</reference>
<dbReference type="Proteomes" id="UP000549343">
    <property type="component" value="Unassembled WGS sequence"/>
</dbReference>
<evidence type="ECO:0000313" key="3">
    <source>
        <dbReference type="EMBL" id="MBB4776013.1"/>
    </source>
</evidence>
<reference evidence="2 5" key="1">
    <citation type="journal article" date="2019" name="Int. J. Syst. Evol. Microbiol.">
        <title>The Global Catalogue of Microorganisms (GCM) 10K type strain sequencing project: providing services to taxonomists for standard genome sequencing and annotation.</title>
        <authorList>
            <consortium name="The Broad Institute Genomics Platform"/>
            <consortium name="The Broad Institute Genome Sequencing Center for Infectious Disease"/>
            <person name="Wu L."/>
            <person name="Ma J."/>
        </authorList>
    </citation>
    <scope>NUCLEOTIDE SEQUENCE [LARGE SCALE GENOMIC DNA]</scope>
    <source>
        <strain evidence="2 5">JCM 10667</strain>
    </source>
</reference>
<sequence length="266" mass="28345">MSGHDSGYDLPAEITVTADGPIRIVTLNRPERLNATNHALHTGLGSLFPQLDADEDARAVVLTGAGRAFSAGGDFGYIDELTKDDGLRRQTLADARRIVTGMVQCRLPVVAAVNGPAVGLGCSLVALSDIVFMAESAHLADPHVMVGLVAADGGPVTWPLLTSLQLAKEYALTGDRISARRAAEIGLANHVRPDDEVMPAALECARKLAAMPRRALEDTKRVLNLHLERAVLATLDFALAAEDRSFLSPELRKTLDKQLSKRDGTG</sequence>
<accession>A0A7W7IFZ0</accession>
<evidence type="ECO:0000313" key="4">
    <source>
        <dbReference type="Proteomes" id="UP000549343"/>
    </source>
</evidence>
<comment type="similarity">
    <text evidence="1">Belongs to the enoyl-CoA hydratase/isomerase family.</text>
</comment>
<keyword evidence="5" id="KW-1185">Reference proteome</keyword>
<comment type="caution">
    <text evidence="3">The sequence shown here is derived from an EMBL/GenBank/DDBJ whole genome shotgun (WGS) entry which is preliminary data.</text>
</comment>
<dbReference type="InterPro" id="IPR001753">
    <property type="entry name" value="Enoyl-CoA_hydra/iso"/>
</dbReference>
<dbReference type="EMBL" id="JACHMV010000001">
    <property type="protein sequence ID" value="MBB4776013.1"/>
    <property type="molecule type" value="Genomic_DNA"/>
</dbReference>
<dbReference type="Pfam" id="PF00378">
    <property type="entry name" value="ECH_1"/>
    <property type="match status" value="1"/>
</dbReference>